<accession>A0AAD9NLJ4</accession>
<evidence type="ECO:0000256" key="5">
    <source>
        <dbReference type="ARBA" id="ARBA00023125"/>
    </source>
</evidence>
<gene>
    <name evidence="13" type="ORF">NP493_1051g00047</name>
</gene>
<protein>
    <submittedName>
        <fullName evidence="13">Uncharacterized protein</fullName>
    </submittedName>
</protein>
<dbReference type="Pfam" id="PF00104">
    <property type="entry name" value="Hormone_recep"/>
    <property type="match status" value="1"/>
</dbReference>
<dbReference type="InterPro" id="IPR000536">
    <property type="entry name" value="Nucl_hrmn_rcpt_lig-bd"/>
</dbReference>
<dbReference type="Gene3D" id="1.10.565.10">
    <property type="entry name" value="Retinoid X Receptor"/>
    <property type="match status" value="1"/>
</dbReference>
<evidence type="ECO:0000256" key="4">
    <source>
        <dbReference type="ARBA" id="ARBA00023015"/>
    </source>
</evidence>
<comment type="caution">
    <text evidence="13">The sequence shown here is derived from an EMBL/GenBank/DDBJ whole genome shotgun (WGS) entry which is preliminary data.</text>
</comment>
<keyword evidence="7 9" id="KW-0675">Receptor</keyword>
<evidence type="ECO:0000256" key="3">
    <source>
        <dbReference type="ARBA" id="ARBA00022833"/>
    </source>
</evidence>
<evidence type="ECO:0000256" key="2">
    <source>
        <dbReference type="ARBA" id="ARBA00022771"/>
    </source>
</evidence>
<dbReference type="GO" id="GO:0005634">
    <property type="term" value="C:nucleus"/>
    <property type="evidence" value="ECO:0007669"/>
    <property type="project" value="UniProtKB-SubCell"/>
</dbReference>
<dbReference type="PROSITE" id="PS00031">
    <property type="entry name" value="NUCLEAR_REC_DBD_1"/>
    <property type="match status" value="1"/>
</dbReference>
<dbReference type="EMBL" id="JAODUO010001047">
    <property type="protein sequence ID" value="KAK2171609.1"/>
    <property type="molecule type" value="Genomic_DNA"/>
</dbReference>
<keyword evidence="3 9" id="KW-0862">Zinc</keyword>
<dbReference type="GO" id="GO:0043565">
    <property type="term" value="F:sequence-specific DNA binding"/>
    <property type="evidence" value="ECO:0007669"/>
    <property type="project" value="InterPro"/>
</dbReference>
<evidence type="ECO:0000259" key="11">
    <source>
        <dbReference type="PROSITE" id="PS51030"/>
    </source>
</evidence>
<evidence type="ECO:0000256" key="6">
    <source>
        <dbReference type="ARBA" id="ARBA00023163"/>
    </source>
</evidence>
<dbReference type="GO" id="GO:0008270">
    <property type="term" value="F:zinc ion binding"/>
    <property type="evidence" value="ECO:0007669"/>
    <property type="project" value="UniProtKB-KW"/>
</dbReference>
<dbReference type="PANTHER" id="PTHR24083">
    <property type="entry name" value="NUCLEAR HORMONE RECEPTOR"/>
    <property type="match status" value="1"/>
</dbReference>
<evidence type="ECO:0000256" key="10">
    <source>
        <dbReference type="SAM" id="MobiDB-lite"/>
    </source>
</evidence>
<dbReference type="PRINTS" id="PR00047">
    <property type="entry name" value="STROIDFINGER"/>
</dbReference>
<evidence type="ECO:0000313" key="13">
    <source>
        <dbReference type="EMBL" id="KAK2171609.1"/>
    </source>
</evidence>
<evidence type="ECO:0000256" key="8">
    <source>
        <dbReference type="ARBA" id="ARBA00023242"/>
    </source>
</evidence>
<sequence>MATDLRDDGASDVKGNRNVTAAKKESTDSEVCQKPTTDSENCRTCPNSTDTCRKTPTKTEKCSLCLVCGDRASGKHYGVQSCDGCRGFFKRTIRRNIDYVCKDNGACVVDVARRNQCQACRFRKCLDMNMNKDGKTASAIYVPVYISPYMTNERSNLLKDNLTRYTAGSDCIVNKKKRHFEQDSQNSWNITEHRQDAVLSEPTVVKRSFRPTPLYVSPPTTPSGVVTPPMRHLAIEENMFVAAAVDQLHESAARLLFAAVQWARSTLVAASACSVEPPPTDPAELLTQARAVETLLKRFTTQRVDATEYAYLKAVALFKPEAPGLRQVSLVETLQDQSQLMLSDYVFQRTQTQRTRFGKLLLLLPALKTATSTTVENVFFRKTVGPIRIERLLCDLFKST</sequence>
<dbReference type="Pfam" id="PF00105">
    <property type="entry name" value="zf-C4"/>
    <property type="match status" value="1"/>
</dbReference>
<keyword evidence="5 9" id="KW-0238">DNA-binding</keyword>
<keyword evidence="1 9" id="KW-0479">Metal-binding</keyword>
<dbReference type="SUPFAM" id="SSF57716">
    <property type="entry name" value="Glucocorticoid receptor-like (DNA-binding domain)"/>
    <property type="match status" value="1"/>
</dbReference>
<proteinExistence type="inferred from homology"/>
<feature type="region of interest" description="Disordered" evidence="10">
    <location>
        <begin position="1"/>
        <end position="27"/>
    </location>
</feature>
<evidence type="ECO:0000256" key="7">
    <source>
        <dbReference type="ARBA" id="ARBA00023170"/>
    </source>
</evidence>
<keyword evidence="14" id="KW-1185">Reference proteome</keyword>
<dbReference type="Proteomes" id="UP001209878">
    <property type="component" value="Unassembled WGS sequence"/>
</dbReference>
<keyword evidence="6 9" id="KW-0804">Transcription</keyword>
<feature type="domain" description="NR LBD" evidence="12">
    <location>
        <begin position="186"/>
        <end position="400"/>
    </location>
</feature>
<dbReference type="SMART" id="SM00399">
    <property type="entry name" value="ZnF_C4"/>
    <property type="match status" value="1"/>
</dbReference>
<evidence type="ECO:0000259" key="12">
    <source>
        <dbReference type="PROSITE" id="PS51843"/>
    </source>
</evidence>
<dbReference type="PROSITE" id="PS51843">
    <property type="entry name" value="NR_LBD"/>
    <property type="match status" value="1"/>
</dbReference>
<dbReference type="Gene3D" id="3.30.50.10">
    <property type="entry name" value="Erythroid Transcription Factor GATA-1, subunit A"/>
    <property type="match status" value="1"/>
</dbReference>
<organism evidence="13 14">
    <name type="scientific">Ridgeia piscesae</name>
    <name type="common">Tubeworm</name>
    <dbReference type="NCBI Taxonomy" id="27915"/>
    <lineage>
        <taxon>Eukaryota</taxon>
        <taxon>Metazoa</taxon>
        <taxon>Spiralia</taxon>
        <taxon>Lophotrochozoa</taxon>
        <taxon>Annelida</taxon>
        <taxon>Polychaeta</taxon>
        <taxon>Sedentaria</taxon>
        <taxon>Canalipalpata</taxon>
        <taxon>Sabellida</taxon>
        <taxon>Siboglinidae</taxon>
        <taxon>Ridgeia</taxon>
    </lineage>
</organism>
<dbReference type="SUPFAM" id="SSF48508">
    <property type="entry name" value="Nuclear receptor ligand-binding domain"/>
    <property type="match status" value="1"/>
</dbReference>
<dbReference type="InterPro" id="IPR001628">
    <property type="entry name" value="Znf_hrmn_rcpt"/>
</dbReference>
<feature type="compositionally biased region" description="Basic and acidic residues" evidence="10">
    <location>
        <begin position="1"/>
        <end position="15"/>
    </location>
</feature>
<dbReference type="InterPro" id="IPR013088">
    <property type="entry name" value="Znf_NHR/GATA"/>
</dbReference>
<dbReference type="InterPro" id="IPR035500">
    <property type="entry name" value="NHR-like_dom_sf"/>
</dbReference>
<name>A0AAD9NLJ4_RIDPI</name>
<comment type="similarity">
    <text evidence="9">Belongs to the nuclear hormone receptor family.</text>
</comment>
<dbReference type="AlphaFoldDB" id="A0AAD9NLJ4"/>
<comment type="subcellular location">
    <subcellularLocation>
        <location evidence="9">Nucleus</location>
    </subcellularLocation>
</comment>
<keyword evidence="8 9" id="KW-0539">Nucleus</keyword>
<evidence type="ECO:0000256" key="1">
    <source>
        <dbReference type="ARBA" id="ARBA00022723"/>
    </source>
</evidence>
<dbReference type="InterPro" id="IPR050274">
    <property type="entry name" value="Nuclear_hormone_rcpt_NR2"/>
</dbReference>
<evidence type="ECO:0000256" key="9">
    <source>
        <dbReference type="RuleBase" id="RU004334"/>
    </source>
</evidence>
<dbReference type="CDD" id="cd07164">
    <property type="entry name" value="NR_DBD_PNR_like_1"/>
    <property type="match status" value="1"/>
</dbReference>
<keyword evidence="2 9" id="KW-0863">Zinc-finger</keyword>
<keyword evidence="4 9" id="KW-0805">Transcription regulation</keyword>
<feature type="domain" description="Nuclear receptor" evidence="11">
    <location>
        <begin position="62"/>
        <end position="137"/>
    </location>
</feature>
<evidence type="ECO:0000313" key="14">
    <source>
        <dbReference type="Proteomes" id="UP001209878"/>
    </source>
</evidence>
<dbReference type="PROSITE" id="PS51030">
    <property type="entry name" value="NUCLEAR_REC_DBD_2"/>
    <property type="match status" value="1"/>
</dbReference>
<dbReference type="SMART" id="SM00430">
    <property type="entry name" value="HOLI"/>
    <property type="match status" value="1"/>
</dbReference>
<reference evidence="13" key="1">
    <citation type="journal article" date="2023" name="Mol. Biol. Evol.">
        <title>Third-Generation Sequencing Reveals the Adaptive Role of the Epigenome in Three Deep-Sea Polychaetes.</title>
        <authorList>
            <person name="Perez M."/>
            <person name="Aroh O."/>
            <person name="Sun Y."/>
            <person name="Lan Y."/>
            <person name="Juniper S.K."/>
            <person name="Young C.R."/>
            <person name="Angers B."/>
            <person name="Qian P.Y."/>
        </authorList>
    </citation>
    <scope>NUCLEOTIDE SEQUENCE</scope>
    <source>
        <strain evidence="13">R07B-5</strain>
    </source>
</reference>
<dbReference type="GO" id="GO:0003700">
    <property type="term" value="F:DNA-binding transcription factor activity"/>
    <property type="evidence" value="ECO:0007669"/>
    <property type="project" value="InterPro"/>
</dbReference>